<proteinExistence type="predicted"/>
<protein>
    <submittedName>
        <fullName evidence="2">Uncharacterized protein</fullName>
    </submittedName>
</protein>
<feature type="compositionally biased region" description="Acidic residues" evidence="1">
    <location>
        <begin position="15"/>
        <end position="26"/>
    </location>
</feature>
<dbReference type="EMBL" id="LGRX02005422">
    <property type="protein sequence ID" value="KAK3278463.1"/>
    <property type="molecule type" value="Genomic_DNA"/>
</dbReference>
<evidence type="ECO:0000256" key="1">
    <source>
        <dbReference type="SAM" id="MobiDB-lite"/>
    </source>
</evidence>
<keyword evidence="3" id="KW-1185">Reference proteome</keyword>
<feature type="region of interest" description="Disordered" evidence="1">
    <location>
        <begin position="157"/>
        <end position="196"/>
    </location>
</feature>
<organism evidence="2 3">
    <name type="scientific">Cymbomonas tetramitiformis</name>
    <dbReference type="NCBI Taxonomy" id="36881"/>
    <lineage>
        <taxon>Eukaryota</taxon>
        <taxon>Viridiplantae</taxon>
        <taxon>Chlorophyta</taxon>
        <taxon>Pyramimonadophyceae</taxon>
        <taxon>Pyramimonadales</taxon>
        <taxon>Pyramimonadaceae</taxon>
        <taxon>Cymbomonas</taxon>
    </lineage>
</organism>
<name>A0AAE0LAW7_9CHLO</name>
<dbReference type="Proteomes" id="UP001190700">
    <property type="component" value="Unassembled WGS sequence"/>
</dbReference>
<reference evidence="2 3" key="1">
    <citation type="journal article" date="2015" name="Genome Biol. Evol.">
        <title>Comparative Genomics of a Bacterivorous Green Alga Reveals Evolutionary Causalities and Consequences of Phago-Mixotrophic Mode of Nutrition.</title>
        <authorList>
            <person name="Burns J.A."/>
            <person name="Paasch A."/>
            <person name="Narechania A."/>
            <person name="Kim E."/>
        </authorList>
    </citation>
    <scope>NUCLEOTIDE SEQUENCE [LARGE SCALE GENOMIC DNA]</scope>
    <source>
        <strain evidence="2 3">PLY_AMNH</strain>
    </source>
</reference>
<gene>
    <name evidence="2" type="ORF">CYMTET_13603</name>
</gene>
<evidence type="ECO:0000313" key="3">
    <source>
        <dbReference type="Proteomes" id="UP001190700"/>
    </source>
</evidence>
<accession>A0AAE0LAW7</accession>
<dbReference type="AlphaFoldDB" id="A0AAE0LAW7"/>
<evidence type="ECO:0000313" key="2">
    <source>
        <dbReference type="EMBL" id="KAK3278463.1"/>
    </source>
</evidence>
<comment type="caution">
    <text evidence="2">The sequence shown here is derived from an EMBL/GenBank/DDBJ whole genome shotgun (WGS) entry which is preliminary data.</text>
</comment>
<sequence length="196" mass="21607">MRRRANSSDQNGMPEEWDGDFSENLDENILPSNLPTNSDETDFDLYYELDESASQASDSPFSSEHPSEEGLWFGQEQTESVWWTELEQVYVIGFVDADDQPLGLYANRAEIDGSWWDVIVGWEGLEDAERHSGLVEATMEAEVGIVLQVVEPTALQTAASNAEPQRGEACGDPSQSHNAGRPAVTPARATTRGGLR</sequence>
<feature type="region of interest" description="Disordered" evidence="1">
    <location>
        <begin position="1"/>
        <end position="41"/>
    </location>
</feature>